<evidence type="ECO:0000313" key="2">
    <source>
        <dbReference type="EMBL" id="CAI0423852.1"/>
    </source>
</evidence>
<dbReference type="GO" id="GO:0005886">
    <property type="term" value="C:plasma membrane"/>
    <property type="evidence" value="ECO:0007669"/>
    <property type="project" value="TreeGrafter"/>
</dbReference>
<dbReference type="AlphaFoldDB" id="A0AAV0KNF7"/>
<dbReference type="PANTHER" id="PTHR33199">
    <property type="entry name" value="MACPF DOMAIN-CONTAINING PROTEIN CAD1"/>
    <property type="match status" value="1"/>
</dbReference>
<accession>A0AAV0KNF7</accession>
<feature type="domain" description="MACPF" evidence="1">
    <location>
        <begin position="118"/>
        <end position="177"/>
    </location>
</feature>
<proteinExistence type="predicted"/>
<dbReference type="Proteomes" id="UP001154282">
    <property type="component" value="Unassembled WGS sequence"/>
</dbReference>
<dbReference type="InterPro" id="IPR044663">
    <property type="entry name" value="CAD1/NSL1-like"/>
</dbReference>
<dbReference type="EMBL" id="CAMGYJ010000005">
    <property type="protein sequence ID" value="CAI0423852.1"/>
    <property type="molecule type" value="Genomic_DNA"/>
</dbReference>
<dbReference type="GO" id="GO:2000031">
    <property type="term" value="P:regulation of salicylic acid mediated signaling pathway"/>
    <property type="evidence" value="ECO:0007669"/>
    <property type="project" value="InterPro"/>
</dbReference>
<evidence type="ECO:0000313" key="3">
    <source>
        <dbReference type="Proteomes" id="UP001154282"/>
    </source>
</evidence>
<reference evidence="2" key="1">
    <citation type="submission" date="2022-08" db="EMBL/GenBank/DDBJ databases">
        <authorList>
            <person name="Gutierrez-Valencia J."/>
        </authorList>
    </citation>
    <scope>NUCLEOTIDE SEQUENCE</scope>
</reference>
<comment type="caution">
    <text evidence="2">The sequence shown here is derived from an EMBL/GenBank/DDBJ whole genome shotgun (WGS) entry which is preliminary data.</text>
</comment>
<keyword evidence="3" id="KW-1185">Reference proteome</keyword>
<dbReference type="PANTHER" id="PTHR33199:SF15">
    <property type="entry name" value="MACPF DOMAIN-CONTAINING PROTEIN CAD1-LIKE"/>
    <property type="match status" value="1"/>
</dbReference>
<dbReference type="Pfam" id="PF01823">
    <property type="entry name" value="MACPF"/>
    <property type="match status" value="1"/>
</dbReference>
<organism evidence="2 3">
    <name type="scientific">Linum tenue</name>
    <dbReference type="NCBI Taxonomy" id="586396"/>
    <lineage>
        <taxon>Eukaryota</taxon>
        <taxon>Viridiplantae</taxon>
        <taxon>Streptophyta</taxon>
        <taxon>Embryophyta</taxon>
        <taxon>Tracheophyta</taxon>
        <taxon>Spermatophyta</taxon>
        <taxon>Magnoliopsida</taxon>
        <taxon>eudicotyledons</taxon>
        <taxon>Gunneridae</taxon>
        <taxon>Pentapetalae</taxon>
        <taxon>rosids</taxon>
        <taxon>fabids</taxon>
        <taxon>Malpighiales</taxon>
        <taxon>Linaceae</taxon>
        <taxon>Linum</taxon>
    </lineage>
</organism>
<dbReference type="GO" id="GO:0009626">
    <property type="term" value="P:plant-type hypersensitive response"/>
    <property type="evidence" value="ECO:0007669"/>
    <property type="project" value="TreeGrafter"/>
</dbReference>
<dbReference type="InterPro" id="IPR020864">
    <property type="entry name" value="MACPF"/>
</dbReference>
<protein>
    <recommendedName>
        <fullName evidence="1">MACPF domain-containing protein</fullName>
    </recommendedName>
</protein>
<name>A0AAV0KNF7_9ROSI</name>
<sequence>MGESGIGTANAAALHTAINSVQALGRGFDVNFDTRLLYCKGIGGSRLLQIDQDSARDLFLYDDVVVPHVSRDIRNSPGSHGRQSSGVCTFSESADAGIFNSQGIYPQPTSAPCLSGKEDVTVIFRRRGGDDLEQSHTRWARTVRSSPDVVHMTFVPITDLLNGTPGKDHLARAISLYLECKATRLLPFSTGTKVSVGRKPVTGLRLCLEGAKQNRLSIHVQHLALLPKILLPYWDTHVAIGAPKWQGPEEQDSRWFEPVKWKNFSHVSTAPIENPESFIGDNVGVHVVTGAQLGVWEFGSRNVLYMKLLYSRLPGCTIRRSLWDHCPSDNKVKKVTTTVNSSSSSSAGGDSSSENTAVGKKLAKFVDMSEMSKGPQDPPGHWLVTGGKLGVEKGKIVLRVKYSLLNY</sequence>
<gene>
    <name evidence="2" type="ORF">LITE_LOCUS19678</name>
</gene>
<evidence type="ECO:0000259" key="1">
    <source>
        <dbReference type="Pfam" id="PF01823"/>
    </source>
</evidence>